<dbReference type="EMBL" id="DMND01000173">
    <property type="protein sequence ID" value="HAN28540.1"/>
    <property type="molecule type" value="Genomic_DNA"/>
</dbReference>
<organism evidence="3 4">
    <name type="scientific">Haliea salexigens</name>
    <dbReference type="NCBI Taxonomy" id="287487"/>
    <lineage>
        <taxon>Bacteria</taxon>
        <taxon>Pseudomonadati</taxon>
        <taxon>Pseudomonadota</taxon>
        <taxon>Gammaproteobacteria</taxon>
        <taxon>Cellvibrionales</taxon>
        <taxon>Halieaceae</taxon>
        <taxon>Haliea</taxon>
    </lineage>
</organism>
<evidence type="ECO:0000256" key="1">
    <source>
        <dbReference type="ARBA" id="ARBA00022737"/>
    </source>
</evidence>
<dbReference type="PANTHER" id="PTHR45586:SF1">
    <property type="entry name" value="LIPOPOLYSACCHARIDE ASSEMBLY PROTEIN B"/>
    <property type="match status" value="1"/>
</dbReference>
<dbReference type="STRING" id="1121937.GCA_000423125_02371"/>
<dbReference type="InterPro" id="IPR011990">
    <property type="entry name" value="TPR-like_helical_dom_sf"/>
</dbReference>
<accession>A0A3C1KPB5</accession>
<gene>
    <name evidence="3" type="ORF">DCP75_12615</name>
</gene>
<dbReference type="SUPFAM" id="SSF48452">
    <property type="entry name" value="TPR-like"/>
    <property type="match status" value="1"/>
</dbReference>
<keyword evidence="1" id="KW-0677">Repeat</keyword>
<evidence type="ECO:0000256" key="2">
    <source>
        <dbReference type="ARBA" id="ARBA00022803"/>
    </source>
</evidence>
<dbReference type="AlphaFoldDB" id="A0A3C1KPB5"/>
<evidence type="ECO:0000313" key="3">
    <source>
        <dbReference type="EMBL" id="HAN28540.1"/>
    </source>
</evidence>
<reference evidence="3 4" key="1">
    <citation type="journal article" date="2018" name="Nat. Biotechnol.">
        <title>A standardized bacterial taxonomy based on genome phylogeny substantially revises the tree of life.</title>
        <authorList>
            <person name="Parks D.H."/>
            <person name="Chuvochina M."/>
            <person name="Waite D.W."/>
            <person name="Rinke C."/>
            <person name="Skarshewski A."/>
            <person name="Chaumeil P.A."/>
            <person name="Hugenholtz P."/>
        </authorList>
    </citation>
    <scope>NUCLEOTIDE SEQUENCE [LARGE SCALE GENOMIC DNA]</scope>
    <source>
        <strain evidence="3">UBA9158</strain>
    </source>
</reference>
<proteinExistence type="predicted"/>
<feature type="non-terminal residue" evidence="3">
    <location>
        <position position="311"/>
    </location>
</feature>
<keyword evidence="2" id="KW-0802">TPR repeat</keyword>
<sequence>MPAGAQESFDRDRLRDTTANLLLTLNQPAEALALFNADTTVPVSPTTPVYAIASARNMASDGRFEAADSAVATDIRGYTRELAVTRAQIKILAGQPEAALALLDAPTLGTADASILLTRSLAHMAMSQPEAAARALLPLGPAATLPPALQPGMAMIALGQGDVDAVLAAMQRAPLPLSELARLPALPDHLQNTDLAAPLALAYFAFDQGYHRQSLELLEQALQAWPEHPLLLLLRAENLRQMGHYAATAAALEDALHVLPGSAALRLLLATAQEAGGDDEAALTSYRAIIEAHPDFVLAQLALTRLYTERG</sequence>
<dbReference type="Pfam" id="PF14559">
    <property type="entry name" value="TPR_19"/>
    <property type="match status" value="1"/>
</dbReference>
<name>A0A3C1KPB5_9GAMM</name>
<comment type="caution">
    <text evidence="3">The sequence shown here is derived from an EMBL/GenBank/DDBJ whole genome shotgun (WGS) entry which is preliminary data.</text>
</comment>
<protein>
    <submittedName>
        <fullName evidence="3">Uncharacterized protein</fullName>
    </submittedName>
</protein>
<evidence type="ECO:0000313" key="4">
    <source>
        <dbReference type="Proteomes" id="UP000259273"/>
    </source>
</evidence>
<dbReference type="Gene3D" id="1.25.40.10">
    <property type="entry name" value="Tetratricopeptide repeat domain"/>
    <property type="match status" value="1"/>
</dbReference>
<dbReference type="PANTHER" id="PTHR45586">
    <property type="entry name" value="TPR REPEAT-CONTAINING PROTEIN PA4667"/>
    <property type="match status" value="1"/>
</dbReference>
<dbReference type="InterPro" id="IPR051012">
    <property type="entry name" value="CellSynth/LPSAsmb/PSIAsmb"/>
</dbReference>
<dbReference type="Proteomes" id="UP000259273">
    <property type="component" value="Unassembled WGS sequence"/>
</dbReference>